<dbReference type="EMBL" id="CP049055">
    <property type="protein sequence ID" value="QII11139.1"/>
    <property type="molecule type" value="Genomic_DNA"/>
</dbReference>
<reference evidence="5" key="4">
    <citation type="submission" date="2017-10" db="EMBL/GenBank/DDBJ databases">
        <authorList>
            <person name="Banno H."/>
            <person name="Chua N.-H."/>
        </authorList>
    </citation>
    <scope>NUCLEOTIDE SEQUENCE [LARGE SCALE GENOMIC DNA]</scope>
    <source>
        <strain evidence="5">Kuenenia_mbr1_ru-nijmegen</strain>
    </source>
</reference>
<sequence>MDRIVLTGVGPLTPIGKGKEDFWNAVVNNFPGIKKITKFMPDQEFYGGEINDIHFDEYIPDTKFRRATEISKFTMSAAKMAMDDAQVDSPNIKNLGLVVGLTHGALNYTQSYHELLVTEGPESASPILFSDSILNAPAGNTSICLGIHGPVHTLIGGSVTTIRAIMLAVQLLATKKMEKSVIASAEELNKFSLYCYYRLGINTLSEGAGALLIEPEDTKNNQVPYCYISGFASQTNPSNLQSALEESVETALKKANLKAKDVDLLMTSPSFPKVQQLDAYEIPMGSLDSITGNAFAVSTIWNVILSALCIRHGAIPLPILKNSAPINNEIRNVMICATESEGVAGVLILSKIS</sequence>
<evidence type="ECO:0000313" key="7">
    <source>
        <dbReference type="Proteomes" id="UP000501926"/>
    </source>
</evidence>
<dbReference type="GO" id="GO:0004315">
    <property type="term" value="F:3-oxoacyl-[acyl-carrier-protein] synthase activity"/>
    <property type="evidence" value="ECO:0007669"/>
    <property type="project" value="UniProtKB-EC"/>
</dbReference>
<reference evidence="3" key="2">
    <citation type="submission" date="2006-01" db="EMBL/GenBank/DDBJ databases">
        <authorList>
            <person name="Genoscope"/>
        </authorList>
    </citation>
    <scope>NUCLEOTIDE SEQUENCE</scope>
</reference>
<evidence type="ECO:0000313" key="4">
    <source>
        <dbReference type="EMBL" id="QII11139.1"/>
    </source>
</evidence>
<dbReference type="Pfam" id="PF00109">
    <property type="entry name" value="ketoacyl-synt"/>
    <property type="match status" value="1"/>
</dbReference>
<dbReference type="RefSeq" id="WP_099324150.1">
    <property type="nucleotide sequence ID" value="NZ_CP049055.1"/>
</dbReference>
<dbReference type="Proteomes" id="UP000221734">
    <property type="component" value="Chromosome Kuenenia_stuttgartiensis_MBR1"/>
</dbReference>
<evidence type="ECO:0000256" key="1">
    <source>
        <dbReference type="ARBA" id="ARBA00022679"/>
    </source>
</evidence>
<dbReference type="InterPro" id="IPR000794">
    <property type="entry name" value="Beta-ketoacyl_synthase"/>
</dbReference>
<accession>Q1Q273</accession>
<protein>
    <submittedName>
        <fullName evidence="4">Putative beta-ketoacyl (Acyl carrier protein) synthase II</fullName>
        <ecNumber evidence="3 4">2.3.1.41</ecNumber>
    </submittedName>
    <submittedName>
        <fullName evidence="3">Similar to beta-ketoacyl (Acyl carrier protein ) synthase II</fullName>
    </submittedName>
</protein>
<dbReference type="SUPFAM" id="SSF53901">
    <property type="entry name" value="Thiolase-like"/>
    <property type="match status" value="2"/>
</dbReference>
<dbReference type="OrthoDB" id="185619at2"/>
<dbReference type="Gene3D" id="3.40.47.10">
    <property type="match status" value="1"/>
</dbReference>
<keyword evidence="6" id="KW-1185">Reference proteome</keyword>
<reference evidence="6" key="3">
    <citation type="submission" date="2017-10" db="EMBL/GenBank/DDBJ databases">
        <authorList>
            <person name="Frank J."/>
        </authorList>
    </citation>
    <scope>NUCLEOTIDE SEQUENCE [LARGE SCALE GENOMIC DNA]</scope>
</reference>
<evidence type="ECO:0000313" key="6">
    <source>
        <dbReference type="Proteomes" id="UP000221734"/>
    </source>
</evidence>
<reference evidence="3" key="1">
    <citation type="journal article" date="2006" name="Nature">
        <title>Deciphering the evolution and metabolism of an anammox bacterium from a community genome.</title>
        <authorList>
            <person name="Strous M."/>
            <person name="Pelletier E."/>
            <person name="Mangenot S."/>
            <person name="Rattei T."/>
            <person name="Lehner A."/>
            <person name="Taylor M.W."/>
            <person name="Horn M."/>
            <person name="Daims H."/>
            <person name="Bartol-Mavel D."/>
            <person name="Wincker P."/>
            <person name="Barbe V."/>
            <person name="Fonknechten N."/>
            <person name="Vallenet D."/>
            <person name="Segurens B."/>
            <person name="Schenowitz-Truong C."/>
            <person name="Medigue C."/>
            <person name="Collingro A."/>
            <person name="Snel B."/>
            <person name="Dutilh B.E."/>
            <person name="OpDenCamp H.J.M."/>
            <person name="vanDerDrift C."/>
            <person name="Cirpus I."/>
            <person name="vanDePas-Schoonen K.T."/>
            <person name="Harhangi H.R."/>
            <person name="vanNiftrik L."/>
            <person name="Schmid M."/>
            <person name="Keltjens J."/>
            <person name="vanDeVossenberg J."/>
            <person name="Kartal B."/>
            <person name="Meier H."/>
            <person name="Frishman D."/>
            <person name="Huynen M.A."/>
            <person name="Mewes H."/>
            <person name="Weissenbach J."/>
            <person name="Jetten M.S.M."/>
            <person name="Wagner M."/>
            <person name="LePaslier D."/>
        </authorList>
    </citation>
    <scope>NUCLEOTIDE SEQUENCE</scope>
</reference>
<organism evidence="3">
    <name type="scientific">Kuenenia stuttgartiensis</name>
    <dbReference type="NCBI Taxonomy" id="174633"/>
    <lineage>
        <taxon>Bacteria</taxon>
        <taxon>Pseudomonadati</taxon>
        <taxon>Planctomycetota</taxon>
        <taxon>Candidatus Brocadiia</taxon>
        <taxon>Candidatus Brocadiales</taxon>
        <taxon>Candidatus Brocadiaceae</taxon>
        <taxon>Candidatus Kuenenia</taxon>
    </lineage>
</organism>
<dbReference type="KEGG" id="kst:KSMBR1_0784"/>
<evidence type="ECO:0000313" key="3">
    <source>
        <dbReference type="EMBL" id="CAJ74109.1"/>
    </source>
</evidence>
<name>Q1Q273_KUEST</name>
<feature type="domain" description="Beta-ketoacyl synthase-like N-terminal" evidence="2">
    <location>
        <begin position="2"/>
        <end position="189"/>
    </location>
</feature>
<dbReference type="EMBL" id="LT934425">
    <property type="protein sequence ID" value="SOH03295.1"/>
    <property type="molecule type" value="Genomic_DNA"/>
</dbReference>
<proteinExistence type="predicted"/>
<dbReference type="Proteomes" id="UP000501926">
    <property type="component" value="Chromosome"/>
</dbReference>
<dbReference type="EC" id="2.3.1.41" evidence="3 4"/>
<dbReference type="EMBL" id="CT573071">
    <property type="protein sequence ID" value="CAJ74109.1"/>
    <property type="molecule type" value="Genomic_DNA"/>
</dbReference>
<reference evidence="4 7" key="5">
    <citation type="submission" date="2020-02" db="EMBL/GenBank/DDBJ databases">
        <title>Newly sequenced genome of strain CSTR1 showed variability in Candidatus Kuenenia stuttgartiensis genomes.</title>
        <authorList>
            <person name="Ding C."/>
            <person name="Adrian L."/>
        </authorList>
    </citation>
    <scope>NUCLEOTIDE SEQUENCE [LARGE SCALE GENOMIC DNA]</scope>
    <source>
        <strain evidence="4 7">CSTR1</strain>
    </source>
</reference>
<evidence type="ECO:0000313" key="5">
    <source>
        <dbReference type="EMBL" id="SOH03295.1"/>
    </source>
</evidence>
<evidence type="ECO:0000259" key="2">
    <source>
        <dbReference type="Pfam" id="PF00109"/>
    </source>
</evidence>
<keyword evidence="1 3" id="KW-0808">Transferase</keyword>
<dbReference type="InterPro" id="IPR016039">
    <property type="entry name" value="Thiolase-like"/>
</dbReference>
<dbReference type="InterPro" id="IPR014030">
    <property type="entry name" value="Ketoacyl_synth_N"/>
</dbReference>
<dbReference type="GO" id="GO:0006633">
    <property type="term" value="P:fatty acid biosynthetic process"/>
    <property type="evidence" value="ECO:0007669"/>
    <property type="project" value="TreeGrafter"/>
</dbReference>
<dbReference type="PANTHER" id="PTHR11712">
    <property type="entry name" value="POLYKETIDE SYNTHASE-RELATED"/>
    <property type="match status" value="1"/>
</dbReference>
<gene>
    <name evidence="3" type="primary">Kas</name>
    <name evidence="4" type="synonym">kas</name>
    <name evidence="5" type="synonym">kas_1</name>
    <name evidence="4" type="ORF">KsCSTR_17600</name>
    <name evidence="5" type="ORF">KSMBR1_0784</name>
    <name evidence="3" type="ORF">kuste3348</name>
</gene>
<dbReference type="AlphaFoldDB" id="Q1Q273"/>
<keyword evidence="3" id="KW-0012">Acyltransferase</keyword>
<dbReference type="PANTHER" id="PTHR11712:SF336">
    <property type="entry name" value="3-OXOACYL-[ACYL-CARRIER-PROTEIN] SYNTHASE, MITOCHONDRIAL"/>
    <property type="match status" value="1"/>
</dbReference>